<sequence>MNIHEYIESGIIERYLLGLTSAQEDAELFALRRVYPILDVEFAAAEIRIENKLVEEGEMPPVALGSIILNRFKTDDANNNGPDGNTGRYQRYHTPPPKDTYILEPFWKRRMTVSIWWRCVLIAMVIIIMALAASTWHFYRQSTRFEDALIKIKVQSAGSQAP</sequence>
<accession>A0A1H4G6Z1</accession>
<evidence type="ECO:0000256" key="1">
    <source>
        <dbReference type="SAM" id="Phobius"/>
    </source>
</evidence>
<dbReference type="OrthoDB" id="952577at2"/>
<dbReference type="Proteomes" id="UP000199656">
    <property type="component" value="Unassembled WGS sequence"/>
</dbReference>
<dbReference type="RefSeq" id="WP_089765263.1">
    <property type="nucleotide sequence ID" value="NZ_BKAT01000054.1"/>
</dbReference>
<name>A0A1H4G6Z1_9BACT</name>
<feature type="transmembrane region" description="Helical" evidence="1">
    <location>
        <begin position="115"/>
        <end position="139"/>
    </location>
</feature>
<gene>
    <name evidence="2" type="ORF">SAMN05660909_05006</name>
</gene>
<keyword evidence="1" id="KW-0812">Transmembrane</keyword>
<keyword evidence="1" id="KW-1133">Transmembrane helix</keyword>
<dbReference type="AlphaFoldDB" id="A0A1H4G6Z1"/>
<protein>
    <submittedName>
        <fullName evidence="2">Uncharacterized protein</fullName>
    </submittedName>
</protein>
<organism evidence="2 3">
    <name type="scientific">Chitinophaga terrae</name>
    <name type="common">ex Kim and Jung 2007</name>
    <dbReference type="NCBI Taxonomy" id="408074"/>
    <lineage>
        <taxon>Bacteria</taxon>
        <taxon>Pseudomonadati</taxon>
        <taxon>Bacteroidota</taxon>
        <taxon>Chitinophagia</taxon>
        <taxon>Chitinophagales</taxon>
        <taxon>Chitinophagaceae</taxon>
        <taxon>Chitinophaga</taxon>
    </lineage>
</organism>
<dbReference type="STRING" id="408074.SAMN05660909_05006"/>
<proteinExistence type="predicted"/>
<evidence type="ECO:0000313" key="3">
    <source>
        <dbReference type="Proteomes" id="UP000199656"/>
    </source>
</evidence>
<evidence type="ECO:0000313" key="2">
    <source>
        <dbReference type="EMBL" id="SEB05359.1"/>
    </source>
</evidence>
<dbReference type="EMBL" id="FNRL01000033">
    <property type="protein sequence ID" value="SEB05359.1"/>
    <property type="molecule type" value="Genomic_DNA"/>
</dbReference>
<keyword evidence="3" id="KW-1185">Reference proteome</keyword>
<reference evidence="3" key="1">
    <citation type="submission" date="2016-10" db="EMBL/GenBank/DDBJ databases">
        <authorList>
            <person name="Varghese N."/>
            <person name="Submissions S."/>
        </authorList>
    </citation>
    <scope>NUCLEOTIDE SEQUENCE [LARGE SCALE GENOMIC DNA]</scope>
    <source>
        <strain evidence="3">DSM 23920</strain>
    </source>
</reference>
<keyword evidence="1" id="KW-0472">Membrane</keyword>